<feature type="region of interest" description="Disordered" evidence="1">
    <location>
        <begin position="322"/>
        <end position="354"/>
    </location>
</feature>
<dbReference type="AlphaFoldDB" id="A0A913YD57"/>
<accession>A0A913YD57</accession>
<dbReference type="GeneID" id="110233577"/>
<dbReference type="OMA" id="FCIANAL"/>
<dbReference type="Proteomes" id="UP000887567">
    <property type="component" value="Unplaced"/>
</dbReference>
<name>A0A913YD57_EXADI</name>
<dbReference type="EnsemblMetazoa" id="XM_028657464.1">
    <property type="protein sequence ID" value="XP_028513265.1"/>
    <property type="gene ID" value="LOC110233577"/>
</dbReference>
<proteinExistence type="predicted"/>
<dbReference type="InterPro" id="IPR011604">
    <property type="entry name" value="PDDEXK-like_dom_sf"/>
</dbReference>
<evidence type="ECO:0000256" key="1">
    <source>
        <dbReference type="SAM" id="MobiDB-lite"/>
    </source>
</evidence>
<evidence type="ECO:0000313" key="3">
    <source>
        <dbReference type="Proteomes" id="UP000887567"/>
    </source>
</evidence>
<protein>
    <submittedName>
        <fullName evidence="2">Uncharacterized protein</fullName>
    </submittedName>
</protein>
<sequence>MAGISTAIVRPMITINASELASVMARHQYQPRQKTMLKVWQRTDQRTFCIANALEYKSNISAVIRHYYETADVQATKTKDTLLNGLVDKWDQNEQSFIQVMKVIFPENGSNDHFEKLRFEILKELKYLTYCREERVLYESQIRSNDFLQELQKLCKDENRPVSESAKEICEKQGINSDEVIKAVESKLTKDRGTKLESKTIDAFGKDKEIDYFKAEDTIELKFMNCGGVEWVLQGRADALVEDEVIEVKNRTNRFMQPIYDLIQLQAYLFLYNKEKGVLLERLKGENKESKFEFKEGFWIDDAIPAMKDFVEELQNLIEKSKNQFSEDRSHTSPCKRHFEKYDNSPINKKPCSE</sequence>
<keyword evidence="3" id="KW-1185">Reference proteome</keyword>
<dbReference type="OrthoDB" id="2124056at2759"/>
<feature type="compositionally biased region" description="Basic and acidic residues" evidence="1">
    <location>
        <begin position="322"/>
        <end position="331"/>
    </location>
</feature>
<dbReference type="RefSeq" id="XP_028513265.1">
    <property type="nucleotide sequence ID" value="XM_028657464.1"/>
</dbReference>
<reference evidence="2" key="1">
    <citation type="submission" date="2022-11" db="UniProtKB">
        <authorList>
            <consortium name="EnsemblMetazoa"/>
        </authorList>
    </citation>
    <scope>IDENTIFICATION</scope>
</reference>
<evidence type="ECO:0000313" key="2">
    <source>
        <dbReference type="EnsemblMetazoa" id="XP_028513265.1"/>
    </source>
</evidence>
<dbReference type="Gene3D" id="3.90.320.10">
    <property type="match status" value="1"/>
</dbReference>
<organism evidence="2 3">
    <name type="scientific">Exaiptasia diaphana</name>
    <name type="common">Tropical sea anemone</name>
    <name type="synonym">Aiptasia pulchella</name>
    <dbReference type="NCBI Taxonomy" id="2652724"/>
    <lineage>
        <taxon>Eukaryota</taxon>
        <taxon>Metazoa</taxon>
        <taxon>Cnidaria</taxon>
        <taxon>Anthozoa</taxon>
        <taxon>Hexacorallia</taxon>
        <taxon>Actiniaria</taxon>
        <taxon>Aiptasiidae</taxon>
        <taxon>Exaiptasia</taxon>
    </lineage>
</organism>
<dbReference type="KEGG" id="epa:110233577"/>